<dbReference type="PANTHER" id="PTHR11051">
    <property type="entry name" value="GLYCOSYL HYDROLASE-RELATED"/>
    <property type="match status" value="1"/>
</dbReference>
<evidence type="ECO:0000256" key="1">
    <source>
        <dbReference type="ARBA" id="ARBA00006768"/>
    </source>
</evidence>
<feature type="domain" description="Glycoside hydrolase family 65 central catalytic" evidence="4">
    <location>
        <begin position="321"/>
        <end position="701"/>
    </location>
</feature>
<name>A0ABY5JMA0_9BACI</name>
<dbReference type="InterPro" id="IPR005194">
    <property type="entry name" value="Glyco_hydro_65_C"/>
</dbReference>
<dbReference type="InterPro" id="IPR017045">
    <property type="entry name" value="Malt_Pase/Glycosyl_Hdrlase"/>
</dbReference>
<evidence type="ECO:0000259" key="5">
    <source>
        <dbReference type="Pfam" id="PF03633"/>
    </source>
</evidence>
<dbReference type="GO" id="GO:0016787">
    <property type="term" value="F:hydrolase activity"/>
    <property type="evidence" value="ECO:0007669"/>
    <property type="project" value="UniProtKB-KW"/>
</dbReference>
<dbReference type="InterPro" id="IPR012341">
    <property type="entry name" value="6hp_glycosidase-like_sf"/>
</dbReference>
<evidence type="ECO:0000259" key="4">
    <source>
        <dbReference type="Pfam" id="PF03632"/>
    </source>
</evidence>
<dbReference type="SUPFAM" id="SSF48208">
    <property type="entry name" value="Six-hairpin glycosidases"/>
    <property type="match status" value="1"/>
</dbReference>
<dbReference type="InterPro" id="IPR005195">
    <property type="entry name" value="Glyco_hydro_65_M"/>
</dbReference>
<comment type="similarity">
    <text evidence="1">Belongs to the glycosyl hydrolase 65 family.</text>
</comment>
<dbReference type="Pfam" id="PF03633">
    <property type="entry name" value="Glyco_hydro_65C"/>
    <property type="match status" value="1"/>
</dbReference>
<dbReference type="Gene3D" id="1.50.10.10">
    <property type="match status" value="1"/>
</dbReference>
<evidence type="ECO:0000313" key="8">
    <source>
        <dbReference type="Proteomes" id="UP001059773"/>
    </source>
</evidence>
<dbReference type="InterPro" id="IPR037018">
    <property type="entry name" value="GH65_N"/>
</dbReference>
<dbReference type="InterPro" id="IPR011013">
    <property type="entry name" value="Gal_mutarotase_sf_dom"/>
</dbReference>
<dbReference type="EMBL" id="CP101914">
    <property type="protein sequence ID" value="UUI01430.1"/>
    <property type="molecule type" value="Genomic_DNA"/>
</dbReference>
<dbReference type="Gene3D" id="2.70.98.40">
    <property type="entry name" value="Glycoside hydrolase, family 65, N-terminal domain"/>
    <property type="match status" value="1"/>
</dbReference>
<dbReference type="SUPFAM" id="SSF74650">
    <property type="entry name" value="Galactose mutarotase-like"/>
    <property type="match status" value="1"/>
</dbReference>
<reference evidence="7" key="1">
    <citation type="submission" date="2022-07" db="EMBL/GenBank/DDBJ databases">
        <title>FELIX.</title>
        <authorList>
            <person name="Wan K.H."/>
            <person name="Park S."/>
            <person name="Lawrence Q."/>
            <person name="Eichenberger J.P."/>
            <person name="Booth B.W."/>
            <person name="Piaggio A.J."/>
            <person name="Chandler J.C."/>
            <person name="Franklin A.B."/>
            <person name="Celniker S.E."/>
        </authorList>
    </citation>
    <scope>NUCLEOTIDE SEQUENCE</scope>
    <source>
        <strain evidence="7">QA-1986 374</strain>
    </source>
</reference>
<evidence type="ECO:0000256" key="2">
    <source>
        <dbReference type="ARBA" id="ARBA00022676"/>
    </source>
</evidence>
<organism evidence="7 8">
    <name type="scientific">Oceanobacillus jeddahense</name>
    <dbReference type="NCBI Taxonomy" id="1462527"/>
    <lineage>
        <taxon>Bacteria</taxon>
        <taxon>Bacillati</taxon>
        <taxon>Bacillota</taxon>
        <taxon>Bacilli</taxon>
        <taxon>Bacillales</taxon>
        <taxon>Bacillaceae</taxon>
        <taxon>Oceanobacillus</taxon>
    </lineage>
</organism>
<sequence length="780" mass="90064">MMSYTLGKGEYENWIVSETTFSPDALAKVESIMYLGNGYLGLRSATEEPYLKERRNFLVSGTFNKFDEFEVTELPNLADVTRLDIRIDGDRFSLELGGTDNYVRQLNLKTAELIRSFDWTTKQGKKLRFNFRRFVSLDNLHLIGMKLEVESLSDSVEVSFESGINAQMSNTGSQHFHEGEKRIYDKRFVELIQTTTESKVDIALNTVHKIVINGKELTEDPDMNIERRNVSLNYNIHLEKGDKLEMEKLTTVYTSRDKAFDTSDYQLQTLRDKALADLRASYNKGYEQLFKESKQAWLDNVWNKYKFEVNSEDPYDQLAIRFALYHLTAMTPAHDNRMGIGAKALSGEGYKGHSFWDTEVFILPFFIYANPEVAKSLLKYRYFGLQGARKKAKENGYKGAMYPWEAAWPTDGEVTPVWGAVDIVTGKQTKIWSGFIEQHITADIANAVNQYYSITGDEAFMDDYGYEMIFDTAIFWASRLEWNEETQEYHINNVIGPDEYKEHVNNNAFTNYMAHFNLQLAMKYYKKLQEEKQALFSKLNNKLNLEAVNKEWQEKSEKLYLPEPRSLDKVIPQDDSYLSLKELDLSKYKAQDKVGGLFKEYNLEQVNQMQITKQADVVILLYLMEQQFTHDIKKANFDYYEPKTTHDSSLSLSTHAIIANDLEENEMAYSLFKKATEIDLGPVMHSSDEGVHAASIGGIWQVAVLGFAGIRVLDGELHINPRLPKHWIDMQFTFYWRGQALSVNITQENLDIVAEDKKPVSFISFGKKYQFDNQINVHLS</sequence>
<evidence type="ECO:0000256" key="3">
    <source>
        <dbReference type="ARBA" id="ARBA00022679"/>
    </source>
</evidence>
<dbReference type="InterPro" id="IPR008928">
    <property type="entry name" value="6-hairpin_glycosidase_sf"/>
</dbReference>
<dbReference type="PIRSF" id="PIRSF036289">
    <property type="entry name" value="Glycosyl_hydrolase_malt_phosph"/>
    <property type="match status" value="1"/>
</dbReference>
<keyword evidence="2" id="KW-0328">Glycosyltransferase</keyword>
<evidence type="ECO:0000313" key="7">
    <source>
        <dbReference type="EMBL" id="UUI01430.1"/>
    </source>
</evidence>
<gene>
    <name evidence="7" type="ORF">NP439_15375</name>
</gene>
<dbReference type="Proteomes" id="UP001059773">
    <property type="component" value="Chromosome"/>
</dbReference>
<dbReference type="PANTHER" id="PTHR11051:SF8">
    <property type="entry name" value="PROTEIN-GLUCOSYLGALACTOSYLHYDROXYLYSINE GLUCOSIDASE"/>
    <property type="match status" value="1"/>
</dbReference>
<dbReference type="Pfam" id="PF03636">
    <property type="entry name" value="Glyco_hydro_65N"/>
    <property type="match status" value="1"/>
</dbReference>
<feature type="domain" description="Glycoside hydrolase family 65 N-terminal" evidence="6">
    <location>
        <begin position="18"/>
        <end position="256"/>
    </location>
</feature>
<feature type="domain" description="Glycoside hydrolase family 65 C-terminal" evidence="5">
    <location>
        <begin position="711"/>
        <end position="770"/>
    </location>
</feature>
<accession>A0ABY5JMA0</accession>
<keyword evidence="3" id="KW-0808">Transferase</keyword>
<dbReference type="Gene3D" id="2.60.420.10">
    <property type="entry name" value="Maltose phosphorylase, domain 3"/>
    <property type="match status" value="1"/>
</dbReference>
<keyword evidence="8" id="KW-1185">Reference proteome</keyword>
<proteinExistence type="inferred from homology"/>
<protein>
    <submittedName>
        <fullName evidence="7">Glycoside hydrolase family 65 protein</fullName>
    </submittedName>
</protein>
<dbReference type="RefSeq" id="WP_256706825.1">
    <property type="nucleotide sequence ID" value="NZ_CP101914.1"/>
</dbReference>
<dbReference type="InterPro" id="IPR005196">
    <property type="entry name" value="Glyco_hydro_65_N"/>
</dbReference>
<keyword evidence="7" id="KW-0378">Hydrolase</keyword>
<evidence type="ECO:0000259" key="6">
    <source>
        <dbReference type="Pfam" id="PF03636"/>
    </source>
</evidence>
<dbReference type="Pfam" id="PF03632">
    <property type="entry name" value="Glyco_hydro_65m"/>
    <property type="match status" value="1"/>
</dbReference>